<accession>A0ABM4BGQ5</accession>
<evidence type="ECO:0000313" key="2">
    <source>
        <dbReference type="Proteomes" id="UP001652625"/>
    </source>
</evidence>
<evidence type="ECO:0000313" key="3">
    <source>
        <dbReference type="RefSeq" id="XP_065648167.1"/>
    </source>
</evidence>
<dbReference type="RefSeq" id="XP_065648167.1">
    <property type="nucleotide sequence ID" value="XM_065792095.1"/>
</dbReference>
<feature type="coiled-coil region" evidence="1">
    <location>
        <begin position="37"/>
        <end position="64"/>
    </location>
</feature>
<dbReference type="Proteomes" id="UP001652625">
    <property type="component" value="Chromosome 03"/>
</dbReference>
<sequence length="378" mass="44323">MINESIYDWYLALKDTSYDAISCRYCVDFKVELFCCKKALAKKINRLVDTIRKLKKQRKNKKLALLLGKAFFPPVANFSDNTVNASEILKETILISENKMLKKKKKILKRKMESMMDLQMDYFTHLKDFEDMSNNLKILISKNSLIEAELNFIKKCYCEKEEKLNNIENKLELLKSKKESFNVRNLNKKIKYCDTQLEIKKNKINSLKNEEKKKILQLKNKIKDINSILENSDINISELKNEKIKLQKKVSNLKVILQNKTNYINDNNMKDVISLEKEVVSLYSKTNILKEENLELQKLVSLLDDDEVITFEDGRYSDDIRETIMKLLSMSVSMNSVNEVIKEVFHEKVGQACNPLSQIFFILCKNGHLYNIDYLAKF</sequence>
<proteinExistence type="predicted"/>
<keyword evidence="2" id="KW-1185">Reference proteome</keyword>
<gene>
    <name evidence="3" type="primary">LOC136077874</name>
</gene>
<dbReference type="GeneID" id="136077874"/>
<reference evidence="3" key="1">
    <citation type="submission" date="2025-08" db="UniProtKB">
        <authorList>
            <consortium name="RefSeq"/>
        </authorList>
    </citation>
    <scope>IDENTIFICATION</scope>
</reference>
<organism evidence="2 3">
    <name type="scientific">Hydra vulgaris</name>
    <name type="common">Hydra</name>
    <name type="synonym">Hydra attenuata</name>
    <dbReference type="NCBI Taxonomy" id="6087"/>
    <lineage>
        <taxon>Eukaryota</taxon>
        <taxon>Metazoa</taxon>
        <taxon>Cnidaria</taxon>
        <taxon>Hydrozoa</taxon>
        <taxon>Hydroidolina</taxon>
        <taxon>Anthoathecata</taxon>
        <taxon>Aplanulata</taxon>
        <taxon>Hydridae</taxon>
        <taxon>Hydra</taxon>
    </lineage>
</organism>
<evidence type="ECO:0000256" key="1">
    <source>
        <dbReference type="SAM" id="Coils"/>
    </source>
</evidence>
<feature type="coiled-coil region" evidence="1">
    <location>
        <begin position="164"/>
        <end position="256"/>
    </location>
</feature>
<name>A0ABM4BGQ5_HYDVU</name>
<protein>
    <submittedName>
        <fullName evidence="3">Rho GTPase-activating protein gacN-like</fullName>
    </submittedName>
</protein>
<keyword evidence="1" id="KW-0175">Coiled coil</keyword>